<comment type="caution">
    <text evidence="2">The sequence shown here is derived from an EMBL/GenBank/DDBJ whole genome shotgun (WGS) entry which is preliminary data.</text>
</comment>
<evidence type="ECO:0000313" key="2">
    <source>
        <dbReference type="EMBL" id="GMT03072.1"/>
    </source>
</evidence>
<reference evidence="2" key="1">
    <citation type="submission" date="2023-10" db="EMBL/GenBank/DDBJ databases">
        <title>Genome assembly of Pristionchus species.</title>
        <authorList>
            <person name="Yoshida K."/>
            <person name="Sommer R.J."/>
        </authorList>
    </citation>
    <scope>NUCLEOTIDE SEQUENCE</scope>
    <source>
        <strain evidence="2">RS0144</strain>
    </source>
</reference>
<dbReference type="AlphaFoldDB" id="A0AAV5U9J6"/>
<feature type="compositionally biased region" description="Basic and acidic residues" evidence="1">
    <location>
        <begin position="91"/>
        <end position="102"/>
    </location>
</feature>
<organism evidence="2 3">
    <name type="scientific">Pristionchus entomophagus</name>
    <dbReference type="NCBI Taxonomy" id="358040"/>
    <lineage>
        <taxon>Eukaryota</taxon>
        <taxon>Metazoa</taxon>
        <taxon>Ecdysozoa</taxon>
        <taxon>Nematoda</taxon>
        <taxon>Chromadorea</taxon>
        <taxon>Rhabditida</taxon>
        <taxon>Rhabditina</taxon>
        <taxon>Diplogasteromorpha</taxon>
        <taxon>Diplogasteroidea</taxon>
        <taxon>Neodiplogasteridae</taxon>
        <taxon>Pristionchus</taxon>
    </lineage>
</organism>
<feature type="region of interest" description="Disordered" evidence="1">
    <location>
        <begin position="91"/>
        <end position="110"/>
    </location>
</feature>
<dbReference type="Proteomes" id="UP001432027">
    <property type="component" value="Unassembled WGS sequence"/>
</dbReference>
<evidence type="ECO:0008006" key="4">
    <source>
        <dbReference type="Google" id="ProtNLM"/>
    </source>
</evidence>
<feature type="non-terminal residue" evidence="2">
    <location>
        <position position="296"/>
    </location>
</feature>
<name>A0AAV5U9J6_9BILA</name>
<accession>A0AAV5U9J6</accession>
<evidence type="ECO:0000256" key="1">
    <source>
        <dbReference type="SAM" id="MobiDB-lite"/>
    </source>
</evidence>
<feature type="non-terminal residue" evidence="2">
    <location>
        <position position="1"/>
    </location>
</feature>
<protein>
    <recommendedName>
        <fullName evidence="4">Integrase catalytic domain-containing protein</fullName>
    </recommendedName>
</protein>
<sequence length="296" mass="33393">RNRSKMSSTFVEKYSNLLPTLSTLKPILDSVDDEIIQLGRAINFDEITNISTSISRNVIEAQSIMDDYNNDMQVIKSTIATMDDTMMQDKEQGYYEEQERSTDSSTGRTMNPVSLSRIVSKLDTKYKRTLESTTNRALWKSNSRLTNSNLPSESKSPIFIPTSRDATLAKLIISDIHKSSTHASVDIVINEVKKRYWIPRFCSRRSTPSHITSDKATTFKMASTLWKMARILSLTENSATLKSHTGRIIERPLNLLIPLEIHSNESISDVPRAAVTIPLTPVSNIHPMVTRSRMAP</sequence>
<keyword evidence="3" id="KW-1185">Reference proteome</keyword>
<evidence type="ECO:0000313" key="3">
    <source>
        <dbReference type="Proteomes" id="UP001432027"/>
    </source>
</evidence>
<gene>
    <name evidence="2" type="ORF">PENTCL1PPCAC_25246</name>
</gene>
<proteinExistence type="predicted"/>
<dbReference type="EMBL" id="BTSX01000006">
    <property type="protein sequence ID" value="GMT03072.1"/>
    <property type="molecule type" value="Genomic_DNA"/>
</dbReference>